<organism evidence="1 2">
    <name type="scientific">Botrytis deweyae</name>
    <dbReference type="NCBI Taxonomy" id="2478750"/>
    <lineage>
        <taxon>Eukaryota</taxon>
        <taxon>Fungi</taxon>
        <taxon>Dikarya</taxon>
        <taxon>Ascomycota</taxon>
        <taxon>Pezizomycotina</taxon>
        <taxon>Leotiomycetes</taxon>
        <taxon>Helotiales</taxon>
        <taxon>Sclerotiniaceae</taxon>
        <taxon>Botrytis</taxon>
    </lineage>
</organism>
<dbReference type="Proteomes" id="UP000783213">
    <property type="component" value="Unassembled WGS sequence"/>
</dbReference>
<dbReference type="GeneID" id="62229642"/>
<sequence length="81" mass="9008">MSIRQMAAPFRAGAQPFHDRATSFFGYPLLPVLFSYGTSAFSSHLDHGLVPFKYNLLQKLQETLNLLGSNTANVLSFRQSS</sequence>
<name>A0ABQ7IV02_9HELO</name>
<reference evidence="1 2" key="1">
    <citation type="journal article" date="2020" name="Genome Biol. Evol.">
        <title>Comparative genomics of Sclerotiniaceae.</title>
        <authorList>
            <person name="Valero Jimenez C.A."/>
            <person name="Steentjes M."/>
            <person name="Scholten O.E."/>
            <person name="Van Kan J.A.L."/>
        </authorList>
    </citation>
    <scope>NUCLEOTIDE SEQUENCE [LARGE SCALE GENOMIC DNA]</scope>
    <source>
        <strain evidence="1 2">B1</strain>
    </source>
</reference>
<dbReference type="RefSeq" id="XP_038813017.1">
    <property type="nucleotide sequence ID" value="XM_038950488.1"/>
</dbReference>
<comment type="caution">
    <text evidence="1">The sequence shown here is derived from an EMBL/GenBank/DDBJ whole genome shotgun (WGS) entry which is preliminary data.</text>
</comment>
<protein>
    <submittedName>
        <fullName evidence="1">Uncharacterized protein</fullName>
    </submittedName>
</protein>
<proteinExistence type="predicted"/>
<keyword evidence="2" id="KW-1185">Reference proteome</keyword>
<evidence type="ECO:0000313" key="2">
    <source>
        <dbReference type="Proteomes" id="UP000783213"/>
    </source>
</evidence>
<gene>
    <name evidence="1" type="ORF">EAE98_002868</name>
</gene>
<dbReference type="EMBL" id="RCSX01000005">
    <property type="protein sequence ID" value="KAF7934823.1"/>
    <property type="molecule type" value="Genomic_DNA"/>
</dbReference>
<accession>A0ABQ7IV02</accession>
<evidence type="ECO:0000313" key="1">
    <source>
        <dbReference type="EMBL" id="KAF7934823.1"/>
    </source>
</evidence>